<dbReference type="InterPro" id="IPR050904">
    <property type="entry name" value="Adhesion/Biosynth-related"/>
</dbReference>
<dbReference type="InterPro" id="IPR036378">
    <property type="entry name" value="FAS1_dom_sf"/>
</dbReference>
<protein>
    <submittedName>
        <fullName evidence="2">Secreted and surface protein containing fasciclin-like repeats</fullName>
    </submittedName>
</protein>
<sequence>MPEPTPEPPKTIVDIAAGDERFKTLVAAVTAAGLVETLQGEGPFTVFAPTDEAFSKLPAGTVEELLKPENKQQLVDILTYHVVAGKVMAADVVKLSEAETVLGKKVAVKVEGDSVMVNESKVVLTDIEASNGVIHVIDTVLLPPADEMSGAEMEKKDIVAIAAGDERFKTLVAAVTAAGLVETLQGEGPFTVFAPTDEAFAKLPAGTIEDLLKPENKQKLVDILTYHVVAGKVMAADVVTLSEAETVLGQKVTIKVEDGKVYINDAQVILTDIEASNGVIHVIDTVILPPQ</sequence>
<evidence type="ECO:0000313" key="4">
    <source>
        <dbReference type="Proteomes" id="UP000050501"/>
    </source>
</evidence>
<dbReference type="GO" id="GO:0005615">
    <property type="term" value="C:extracellular space"/>
    <property type="evidence" value="ECO:0007669"/>
    <property type="project" value="TreeGrafter"/>
</dbReference>
<reference evidence="2" key="1">
    <citation type="journal article" date="2015" name="Genome Announc.">
        <title>Draft Genome Sequences of Anaerolinea thermolimosa IMO-1, Bellilinea caldifistulae GOMI-1, Leptolinea tardivitalis YMTK-2, Levilinea saccharolytica KIBI-1, Longilinea arvoryzae KOME-1, Previously Described as Members of the Class Anaerolineae (Chloroflexi).</title>
        <authorList>
            <person name="Matsuura N."/>
            <person name="Tourlousse M.D."/>
            <person name="Ohashi A."/>
            <person name="Hugenholtz P."/>
            <person name="Sekiguchi Y."/>
        </authorList>
    </citation>
    <scope>NUCLEOTIDE SEQUENCE</scope>
    <source>
        <strain evidence="2">KIBI-1</strain>
    </source>
</reference>
<dbReference type="PROSITE" id="PS50213">
    <property type="entry name" value="FAS1"/>
    <property type="match status" value="2"/>
</dbReference>
<dbReference type="Gene3D" id="2.30.180.10">
    <property type="entry name" value="FAS1 domain"/>
    <property type="match status" value="2"/>
</dbReference>
<dbReference type="FunFam" id="2.30.180.10:FF:000019">
    <property type="entry name" value="Cell surface lipoprotein"/>
    <property type="match status" value="2"/>
</dbReference>
<organism evidence="2">
    <name type="scientific">Levilinea saccharolytica</name>
    <dbReference type="NCBI Taxonomy" id="229921"/>
    <lineage>
        <taxon>Bacteria</taxon>
        <taxon>Bacillati</taxon>
        <taxon>Chloroflexota</taxon>
        <taxon>Anaerolineae</taxon>
        <taxon>Anaerolineales</taxon>
        <taxon>Anaerolineaceae</taxon>
        <taxon>Levilinea</taxon>
    </lineage>
</organism>
<dbReference type="RefSeq" id="WP_082142974.1">
    <property type="nucleotide sequence ID" value="NZ_LGCM01000034.1"/>
</dbReference>
<dbReference type="PANTHER" id="PTHR10900:SF77">
    <property type="entry name" value="FI19380P1"/>
    <property type="match status" value="1"/>
</dbReference>
<dbReference type="Pfam" id="PF02469">
    <property type="entry name" value="Fasciclin"/>
    <property type="match status" value="2"/>
</dbReference>
<dbReference type="AlphaFoldDB" id="A0A0M9U372"/>
<dbReference type="EMBL" id="LGCM01000034">
    <property type="protein sequence ID" value="KPL82248.1"/>
    <property type="molecule type" value="Genomic_DNA"/>
</dbReference>
<gene>
    <name evidence="3" type="ORF">ADN01_09080</name>
    <name evidence="2" type="ORF">LSAC_03336</name>
</gene>
<dbReference type="SMART" id="SM00554">
    <property type="entry name" value="FAS1"/>
    <property type="match status" value="2"/>
</dbReference>
<keyword evidence="4" id="KW-1185">Reference proteome</keyword>
<dbReference type="PANTHER" id="PTHR10900">
    <property type="entry name" value="PERIOSTIN-RELATED"/>
    <property type="match status" value="1"/>
</dbReference>
<evidence type="ECO:0000259" key="1">
    <source>
        <dbReference type="PROSITE" id="PS50213"/>
    </source>
</evidence>
<dbReference type="InterPro" id="IPR000782">
    <property type="entry name" value="FAS1_domain"/>
</dbReference>
<dbReference type="SUPFAM" id="SSF82153">
    <property type="entry name" value="FAS1 domain"/>
    <property type="match status" value="2"/>
</dbReference>
<proteinExistence type="predicted"/>
<dbReference type="Proteomes" id="UP000050501">
    <property type="component" value="Unassembled WGS sequence"/>
</dbReference>
<feature type="domain" description="FAS1" evidence="1">
    <location>
        <begin position="9"/>
        <end position="141"/>
    </location>
</feature>
<dbReference type="PATRIC" id="fig|229921.5.peg.1832"/>
<feature type="domain" description="FAS1" evidence="1">
    <location>
        <begin position="155"/>
        <end position="287"/>
    </location>
</feature>
<reference evidence="3 4" key="2">
    <citation type="submission" date="2015-07" db="EMBL/GenBank/DDBJ databases">
        <title>Genome sequence of Levilinea saccharolytica DSM 16555.</title>
        <authorList>
            <person name="Hemp J."/>
            <person name="Ward L.M."/>
            <person name="Pace L.A."/>
            <person name="Fischer W.W."/>
        </authorList>
    </citation>
    <scope>NUCLEOTIDE SEQUENCE [LARGE SCALE GENOMIC DNA]</scope>
    <source>
        <strain evidence="3 4">KIBI-1</strain>
    </source>
</reference>
<evidence type="ECO:0000313" key="3">
    <source>
        <dbReference type="EMBL" id="KPL82248.1"/>
    </source>
</evidence>
<name>A0A0M9U372_9CHLR</name>
<dbReference type="EMBL" id="DF967975">
    <property type="protein sequence ID" value="GAP19434.1"/>
    <property type="molecule type" value="Genomic_DNA"/>
</dbReference>
<dbReference type="STRING" id="229921.ADN01_09080"/>
<accession>A0A0M9U372</accession>
<evidence type="ECO:0000313" key="2">
    <source>
        <dbReference type="EMBL" id="GAP19434.1"/>
    </source>
</evidence>